<dbReference type="GO" id="GO:0005886">
    <property type="term" value="C:plasma membrane"/>
    <property type="evidence" value="ECO:0007669"/>
    <property type="project" value="UniProtKB-SubCell"/>
</dbReference>
<evidence type="ECO:0000313" key="16">
    <source>
        <dbReference type="EMBL" id="SHG21421.1"/>
    </source>
</evidence>
<evidence type="ECO:0000256" key="10">
    <source>
        <dbReference type="ARBA" id="ARBA00023277"/>
    </source>
</evidence>
<evidence type="ECO:0000256" key="1">
    <source>
        <dbReference type="ARBA" id="ARBA00004191"/>
    </source>
</evidence>
<evidence type="ECO:0000256" key="5">
    <source>
        <dbReference type="ARBA" id="ARBA00022525"/>
    </source>
</evidence>
<keyword evidence="17" id="KW-1185">Reference proteome</keyword>
<keyword evidence="12" id="KW-0624">Polysaccharide degradation</keyword>
<evidence type="ECO:0000256" key="3">
    <source>
        <dbReference type="ARBA" id="ARBA00022475"/>
    </source>
</evidence>
<dbReference type="GO" id="GO:0005576">
    <property type="term" value="C:extracellular region"/>
    <property type="evidence" value="ECO:0007669"/>
    <property type="project" value="TreeGrafter"/>
</dbReference>
<keyword evidence="10" id="KW-0119">Carbohydrate metabolism</keyword>
<dbReference type="GO" id="GO:0009986">
    <property type="term" value="C:cell surface"/>
    <property type="evidence" value="ECO:0007669"/>
    <property type="project" value="TreeGrafter"/>
</dbReference>
<accession>A0A1M5HZJ1</accession>
<dbReference type="PANTHER" id="PTHR16631:SF17">
    <property type="entry name" value="GLUCAN ENDO-1,3-BETA-GLUCOSIDASE BTGC"/>
    <property type="match status" value="1"/>
</dbReference>
<evidence type="ECO:0000256" key="6">
    <source>
        <dbReference type="ARBA" id="ARBA00022729"/>
    </source>
</evidence>
<keyword evidence="11" id="KW-0961">Cell wall biogenesis/degradation</keyword>
<evidence type="ECO:0000256" key="8">
    <source>
        <dbReference type="ARBA" id="ARBA00023136"/>
    </source>
</evidence>
<evidence type="ECO:0000256" key="7">
    <source>
        <dbReference type="ARBA" id="ARBA00022801"/>
    </source>
</evidence>
<dbReference type="RefSeq" id="WP_073176158.1">
    <property type="nucleotide sequence ID" value="NZ_FQWL01000001.1"/>
</dbReference>
<evidence type="ECO:0000256" key="9">
    <source>
        <dbReference type="ARBA" id="ARBA00023180"/>
    </source>
</evidence>
<dbReference type="GO" id="GO:0042973">
    <property type="term" value="F:glucan endo-1,3-beta-D-glucosidase activity"/>
    <property type="evidence" value="ECO:0007669"/>
    <property type="project" value="TreeGrafter"/>
</dbReference>
<dbReference type="Pfam" id="PF00332">
    <property type="entry name" value="Glyco_hydro_17"/>
    <property type="match status" value="1"/>
</dbReference>
<dbReference type="EMBL" id="FQWL01000001">
    <property type="protein sequence ID" value="SHG21421.1"/>
    <property type="molecule type" value="Genomic_DNA"/>
</dbReference>
<evidence type="ECO:0000256" key="13">
    <source>
        <dbReference type="ARBA" id="ARBA00037649"/>
    </source>
</evidence>
<proteinExistence type="predicted"/>
<dbReference type="SUPFAM" id="SSF51445">
    <property type="entry name" value="(Trans)glycosidases"/>
    <property type="match status" value="1"/>
</dbReference>
<keyword evidence="7" id="KW-0378">Hydrolase</keyword>
<dbReference type="OrthoDB" id="9806824at2"/>
<dbReference type="Gene3D" id="3.20.20.80">
    <property type="entry name" value="Glycosidases"/>
    <property type="match status" value="1"/>
</dbReference>
<evidence type="ECO:0000256" key="4">
    <source>
        <dbReference type="ARBA" id="ARBA00022512"/>
    </source>
</evidence>
<dbReference type="AlphaFoldDB" id="A0A1M5HZJ1"/>
<evidence type="ECO:0000256" key="12">
    <source>
        <dbReference type="ARBA" id="ARBA00023326"/>
    </source>
</evidence>
<comment type="subcellular location">
    <subcellularLocation>
        <location evidence="2">Cell membrane</location>
    </subcellularLocation>
    <subcellularLocation>
        <location evidence="1">Secreted</location>
        <location evidence="1">Cell wall</location>
    </subcellularLocation>
</comment>
<name>A0A1M5HZJ1_9FLAO</name>
<evidence type="ECO:0000313" key="17">
    <source>
        <dbReference type="Proteomes" id="UP000184532"/>
    </source>
</evidence>
<dbReference type="GO" id="GO:0071555">
    <property type="term" value="P:cell wall organization"/>
    <property type="evidence" value="ECO:0007669"/>
    <property type="project" value="UniProtKB-KW"/>
</dbReference>
<evidence type="ECO:0000256" key="15">
    <source>
        <dbReference type="ARBA" id="ARBA00043078"/>
    </source>
</evidence>
<keyword evidence="4" id="KW-0134">Cell wall</keyword>
<dbReference type="Proteomes" id="UP000184532">
    <property type="component" value="Unassembled WGS sequence"/>
</dbReference>
<dbReference type="InterPro" id="IPR050732">
    <property type="entry name" value="Beta-glucan_modifiers"/>
</dbReference>
<keyword evidence="8" id="KW-0472">Membrane</keyword>
<sequence>MRPLISICFAIVALVLSYSCKENKKVTEEKESQIQNEVTAKDILGNPDYLAISYGGYREVTRDIQPTIDELKEDMRLLSAMGIKIVRTYNVQLQQASNLMTAIRELKQENGDFEMYVMLGAWIDCKNAWTDQEPDHNVESEQNEAEIERAVALANQYPDIIKVIAVGNEAMVRWATSYYVQPSVILKWVNHLQQLKQDGKLSKDLWITSSDDFASWGGGDPSYHTEDLANLIKAVDYISMHTYAYHNTHYNPEFWGVPDNEEQLSDIEKIDAAMLRAKDFAMNQYRAVSDHMKSLGVDKPIHIGETGWATVSNGQYGAKGSKATDEYKEALYHKHLREWTNAEGISCFYFEAFNEKWKDSHNKNGSENHFGLFTLDGRAKYALWDLVDKGVFDGLSRNGNPITKSYSGNKEALMAEVLVPPLKREQVVPH</sequence>
<gene>
    <name evidence="16" type="ORF">SAMN04488116_0324</name>
</gene>
<dbReference type="PROSITE" id="PS51257">
    <property type="entry name" value="PROKAR_LIPOPROTEIN"/>
    <property type="match status" value="1"/>
</dbReference>
<dbReference type="PANTHER" id="PTHR16631">
    <property type="entry name" value="GLUCAN 1,3-BETA-GLUCOSIDASE"/>
    <property type="match status" value="1"/>
</dbReference>
<keyword evidence="6" id="KW-0732">Signal</keyword>
<protein>
    <recommendedName>
        <fullName evidence="15">Endo-1,3-beta-glucanase btgC</fullName>
    </recommendedName>
    <alternativeName>
        <fullName evidence="14">Laminarinase btgC</fullName>
    </alternativeName>
</protein>
<dbReference type="GO" id="GO:0000272">
    <property type="term" value="P:polysaccharide catabolic process"/>
    <property type="evidence" value="ECO:0007669"/>
    <property type="project" value="UniProtKB-KW"/>
</dbReference>
<evidence type="ECO:0000256" key="11">
    <source>
        <dbReference type="ARBA" id="ARBA00023316"/>
    </source>
</evidence>
<keyword evidence="3" id="KW-1003">Cell membrane</keyword>
<keyword evidence="5" id="KW-0964">Secreted</keyword>
<comment type="function">
    <text evidence="13">Glucanases play a role in cell expansion during growth, in cell-cell fusion during mating, and in spore release during sporulation. This enzyme may be involved in beta-glucan degradation. Active on laminarin and lichenan.</text>
</comment>
<dbReference type="InterPro" id="IPR000490">
    <property type="entry name" value="Glyco_hydro_17"/>
</dbReference>
<organism evidence="16 17">
    <name type="scientific">Flagellimonas flava</name>
    <dbReference type="NCBI Taxonomy" id="570519"/>
    <lineage>
        <taxon>Bacteria</taxon>
        <taxon>Pseudomonadati</taxon>
        <taxon>Bacteroidota</taxon>
        <taxon>Flavobacteriia</taxon>
        <taxon>Flavobacteriales</taxon>
        <taxon>Flavobacteriaceae</taxon>
        <taxon>Flagellimonas</taxon>
    </lineage>
</organism>
<evidence type="ECO:0000256" key="2">
    <source>
        <dbReference type="ARBA" id="ARBA00004236"/>
    </source>
</evidence>
<evidence type="ECO:0000256" key="14">
    <source>
        <dbReference type="ARBA" id="ARBA00042373"/>
    </source>
</evidence>
<dbReference type="STRING" id="570519.SAMN04488116_0324"/>
<reference evidence="17" key="1">
    <citation type="submission" date="2016-11" db="EMBL/GenBank/DDBJ databases">
        <authorList>
            <person name="Varghese N."/>
            <person name="Submissions S."/>
        </authorList>
    </citation>
    <scope>NUCLEOTIDE SEQUENCE [LARGE SCALE GENOMIC DNA]</scope>
    <source>
        <strain evidence="17">DSM 22638</strain>
    </source>
</reference>
<keyword evidence="9" id="KW-0325">Glycoprotein</keyword>
<dbReference type="InterPro" id="IPR017853">
    <property type="entry name" value="GH"/>
</dbReference>